<feature type="compositionally biased region" description="Polar residues" evidence="1">
    <location>
        <begin position="227"/>
        <end position="241"/>
    </location>
</feature>
<evidence type="ECO:0000256" key="1">
    <source>
        <dbReference type="SAM" id="MobiDB-lite"/>
    </source>
</evidence>
<evidence type="ECO:0000313" key="2">
    <source>
        <dbReference type="EMBL" id="OAP62473.1"/>
    </source>
</evidence>
<feature type="compositionally biased region" description="Basic and acidic residues" evidence="1">
    <location>
        <begin position="494"/>
        <end position="509"/>
    </location>
</feature>
<dbReference type="GeneID" id="30008846"/>
<feature type="compositionally biased region" description="Polar residues" evidence="1">
    <location>
        <begin position="1"/>
        <end position="10"/>
    </location>
</feature>
<comment type="caution">
    <text evidence="2">The sequence shown here is derived from an EMBL/GenBank/DDBJ whole genome shotgun (WGS) entry which is preliminary data.</text>
</comment>
<feature type="compositionally biased region" description="Low complexity" evidence="1">
    <location>
        <begin position="25"/>
        <end position="38"/>
    </location>
</feature>
<feature type="region of interest" description="Disordered" evidence="1">
    <location>
        <begin position="1"/>
        <end position="528"/>
    </location>
</feature>
<organism evidence="2 3">
    <name type="scientific">Fonsecaea erecta</name>
    <dbReference type="NCBI Taxonomy" id="1367422"/>
    <lineage>
        <taxon>Eukaryota</taxon>
        <taxon>Fungi</taxon>
        <taxon>Dikarya</taxon>
        <taxon>Ascomycota</taxon>
        <taxon>Pezizomycotina</taxon>
        <taxon>Eurotiomycetes</taxon>
        <taxon>Chaetothyriomycetidae</taxon>
        <taxon>Chaetothyriales</taxon>
        <taxon>Herpotrichiellaceae</taxon>
        <taxon>Fonsecaea</taxon>
    </lineage>
</organism>
<evidence type="ECO:0000313" key="3">
    <source>
        <dbReference type="Proteomes" id="UP000078343"/>
    </source>
</evidence>
<feature type="compositionally biased region" description="Basic and acidic residues" evidence="1">
    <location>
        <begin position="257"/>
        <end position="276"/>
    </location>
</feature>
<feature type="compositionally biased region" description="Polar residues" evidence="1">
    <location>
        <begin position="515"/>
        <end position="528"/>
    </location>
</feature>
<name>A0A178ZTF2_9EURO</name>
<feature type="compositionally biased region" description="Low complexity" evidence="1">
    <location>
        <begin position="329"/>
        <end position="339"/>
    </location>
</feature>
<protein>
    <submittedName>
        <fullName evidence="2">Uncharacterized protein</fullName>
    </submittedName>
</protein>
<sequence length="528" mass="55757">MSTNSGNSGVKNLRAMFENKASDQSTSPPSRGRSPNPSEISNNSRPVSKVRASFVAVERPSENGGAPLLGLRRASEVSSMGEIKENAIEDTEDAKSTAPAVTTTEDDTTSGSQTAPSANVETDDGGLGTILKGSAFVEHTPSKLAPEAKNLTEAISSGRIQEKIPRSPSKPEDKSNAAEMVEKMQAKDGTLGGPPPTTTLQTTKDAQPVKPPPTRQQINIKPIPKSPTVTRPSPLTPTSPKVNIRGGPAKIKGVVESAKEAQRAREAARLSAEKTGKTPVTAPKIDTSAKSTSASESHKKEQTPVTPKAVRSPTTVKPKPPTVPGKLPAAATATTASTAAKHDAPHSPPEADRKPVAKKPTTTSSTRPPRASSSASTFPLAKKASRTSLTNGHDRPKSRVSTARPDEGFLARMMRPTASSAQKVHEKVHVSSHVSSPPKHKTVAANKVRQPVKEKTQPQAHVETPMTAEENKENYSDLDLSTLPDVAHPSPLEVVKEDPTNDHVEKEPSAPEPTEPTQQVNSDASELD</sequence>
<reference evidence="2 3" key="1">
    <citation type="submission" date="2016-04" db="EMBL/GenBank/DDBJ databases">
        <title>Draft genome of Fonsecaea erecta CBS 125763.</title>
        <authorList>
            <person name="Weiss V.A."/>
            <person name="Vicente V.A."/>
            <person name="Raittz R.T."/>
            <person name="Moreno L.F."/>
            <person name="De Souza E.M."/>
            <person name="Pedrosa F.O."/>
            <person name="Steffens M.B."/>
            <person name="Faoro H."/>
            <person name="Tadra-Sfeir M.Z."/>
            <person name="Najafzadeh M.J."/>
            <person name="Felipe M.S."/>
            <person name="Teixeira M."/>
            <person name="Sun J."/>
            <person name="Xi L."/>
            <person name="Gomes R."/>
            <person name="De Azevedo C.M."/>
            <person name="Salgado C.G."/>
            <person name="Da Silva M.B."/>
            <person name="Nascimento M.F."/>
            <person name="Queiroz-Telles F."/>
            <person name="Attili D.S."/>
            <person name="Gorbushina A."/>
        </authorList>
    </citation>
    <scope>NUCLEOTIDE SEQUENCE [LARGE SCALE GENOMIC DNA]</scope>
    <source>
        <strain evidence="2 3">CBS 125763</strain>
    </source>
</reference>
<dbReference type="OrthoDB" id="3600083at2759"/>
<dbReference type="Proteomes" id="UP000078343">
    <property type="component" value="Unassembled WGS sequence"/>
</dbReference>
<accession>A0A178ZTF2</accession>
<feature type="compositionally biased region" description="Basic and acidic residues" evidence="1">
    <location>
        <begin position="160"/>
        <end position="186"/>
    </location>
</feature>
<proteinExistence type="predicted"/>
<feature type="compositionally biased region" description="Basic and acidic residues" evidence="1">
    <location>
        <begin position="340"/>
        <end position="355"/>
    </location>
</feature>
<keyword evidence="3" id="KW-1185">Reference proteome</keyword>
<dbReference type="RefSeq" id="XP_018695840.1">
    <property type="nucleotide sequence ID" value="XM_018836190.1"/>
</dbReference>
<feature type="compositionally biased region" description="Low complexity" evidence="1">
    <location>
        <begin position="360"/>
        <end position="377"/>
    </location>
</feature>
<dbReference type="EMBL" id="LVYI01000003">
    <property type="protein sequence ID" value="OAP62473.1"/>
    <property type="molecule type" value="Genomic_DNA"/>
</dbReference>
<gene>
    <name evidence="2" type="ORF">AYL99_04678</name>
</gene>
<feature type="compositionally biased region" description="Polar residues" evidence="1">
    <location>
        <begin position="99"/>
        <end position="120"/>
    </location>
</feature>
<dbReference type="AlphaFoldDB" id="A0A178ZTF2"/>